<proteinExistence type="predicted"/>
<comment type="caution">
    <text evidence="2">The sequence shown here is derived from an EMBL/GenBank/DDBJ whole genome shotgun (WGS) entry which is preliminary data.</text>
</comment>
<dbReference type="Proteomes" id="UP000252355">
    <property type="component" value="Unassembled WGS sequence"/>
</dbReference>
<sequence length="613" mass="66870">MHRPLLPSGPLVFPLPPDRRPAASARPLTVLPWVWRQGLPLALSLGLLWTGTPAQASPLDWLGTKRPPARRAADTTGTPLKRNAPSSTADLPDFFATQGPGPDLDGSSLSPLKFAETHWLTAKGHLEKATRGIQAKIQERKIQDLVAKLFVIDSQTYKEILKNAASGLQNLGGSVRTMNGLLIELNRIVTAPREETLDTLERTLARLKTQNDAMLAEVRAHIAGVERMITLAQEAYQTLELIPSLSLPPIDLYVQASKQVMKLAQSSSEAQKGLLFNVQTGAEQVTATIESMVSTIRTTLRFSDHFAFRQFPLINLPVPSREKLFAQLSTLKNAAKGIQNTLSIGDSHLKNSAQQFTHLSQSVWTKIADALKYQGQSEYGVENLPQISGYSYNQVCGLFQRIKDGINDMKMAMAKEGRSAPARSSRPTVAIETEDQFLARKSQVANGKLPLFLLGGSREAPAEDASAPSGKAPRSLDEGEMTVLYSEREAPTVVKEQLLPDEVDILQQELGNLMTSADPQGFAPEPGRASQRQTASRPSRDRPRPKQALDLIPPTSDLDATDKGIAQAALPPDAGDFRPTELLRMESTGAPGETADLIPMFRLEDFSPPPDKD</sequence>
<accession>A0A367ZS40</accession>
<feature type="compositionally biased region" description="Basic and acidic residues" evidence="1">
    <location>
        <begin position="602"/>
        <end position="613"/>
    </location>
</feature>
<evidence type="ECO:0000256" key="1">
    <source>
        <dbReference type="SAM" id="MobiDB-lite"/>
    </source>
</evidence>
<evidence type="ECO:0000313" key="2">
    <source>
        <dbReference type="EMBL" id="RCK80850.1"/>
    </source>
</evidence>
<name>A0A367ZS40_9BACT</name>
<feature type="region of interest" description="Disordered" evidence="1">
    <location>
        <begin position="59"/>
        <end position="99"/>
    </location>
</feature>
<gene>
    <name evidence="2" type="ORF">OZSIB_2738</name>
</gene>
<organism evidence="2 3">
    <name type="scientific">Candidatus Ozemobacter sibiricus</name>
    <dbReference type="NCBI Taxonomy" id="2268124"/>
    <lineage>
        <taxon>Bacteria</taxon>
        <taxon>Candidatus Ozemobacteria</taxon>
        <taxon>Candidatus Ozemobacterales</taxon>
        <taxon>Candidatus Ozemobacteraceae</taxon>
        <taxon>Candidatus Ozemobacter</taxon>
    </lineage>
</organism>
<dbReference type="EMBL" id="QOQW01000004">
    <property type="protein sequence ID" value="RCK80850.1"/>
    <property type="molecule type" value="Genomic_DNA"/>
</dbReference>
<feature type="compositionally biased region" description="Basic and acidic residues" evidence="1">
    <location>
        <begin position="575"/>
        <end position="584"/>
    </location>
</feature>
<feature type="region of interest" description="Disordered" evidence="1">
    <location>
        <begin position="515"/>
        <end position="613"/>
    </location>
</feature>
<protein>
    <submittedName>
        <fullName evidence="2">Uncharacterized protein</fullName>
    </submittedName>
</protein>
<dbReference type="AlphaFoldDB" id="A0A367ZS40"/>
<evidence type="ECO:0000313" key="3">
    <source>
        <dbReference type="Proteomes" id="UP000252355"/>
    </source>
</evidence>
<reference evidence="2 3" key="1">
    <citation type="submission" date="2018-05" db="EMBL/GenBank/DDBJ databases">
        <title>A metagenomic window into the 2 km-deep terrestrial subsurface aquifer revealed taxonomically and functionally diverse microbial community comprising novel uncultured bacterial lineages.</title>
        <authorList>
            <person name="Kadnikov V.V."/>
            <person name="Mardanov A.V."/>
            <person name="Beletsky A.V."/>
            <person name="Banks D."/>
            <person name="Pimenov N.V."/>
            <person name="Frank Y.A."/>
            <person name="Karnachuk O.V."/>
            <person name="Ravin N.V."/>
        </authorList>
    </citation>
    <scope>NUCLEOTIDE SEQUENCE [LARGE SCALE GENOMIC DNA]</scope>
    <source>
        <strain evidence="2">BY5</strain>
    </source>
</reference>